<evidence type="ECO:0000259" key="3">
    <source>
        <dbReference type="PROSITE" id="PS50102"/>
    </source>
</evidence>
<evidence type="ECO:0000313" key="4">
    <source>
        <dbReference type="EMBL" id="SBO21795.1"/>
    </source>
</evidence>
<dbReference type="AlphaFoldDB" id="A0A1A7VIP0"/>
<evidence type="ECO:0000313" key="5">
    <source>
        <dbReference type="Proteomes" id="UP000182128"/>
    </source>
</evidence>
<dbReference type="InterPro" id="IPR050441">
    <property type="entry name" value="RBM"/>
</dbReference>
<feature type="domain" description="RRM" evidence="3">
    <location>
        <begin position="12"/>
        <end position="90"/>
    </location>
</feature>
<dbReference type="EMBL" id="CWHQ02000004">
    <property type="protein sequence ID" value="SBO21795.1"/>
    <property type="molecule type" value="Genomic_DNA"/>
</dbReference>
<protein>
    <submittedName>
        <fullName evidence="4">Serine/arginine-rich splicing factor 12, putative</fullName>
    </submittedName>
</protein>
<keyword evidence="1" id="KW-0694">RNA-binding</keyword>
<dbReference type="SUPFAM" id="SSF54928">
    <property type="entry name" value="RNA-binding domain, RBD"/>
    <property type="match status" value="1"/>
</dbReference>
<evidence type="ECO:0000256" key="2">
    <source>
        <dbReference type="SAM" id="MobiDB-lite"/>
    </source>
</evidence>
<dbReference type="InterPro" id="IPR000504">
    <property type="entry name" value="RRM_dom"/>
</dbReference>
<dbReference type="SMART" id="SM00360">
    <property type="entry name" value="RRM"/>
    <property type="match status" value="1"/>
</dbReference>
<dbReference type="Pfam" id="PF00076">
    <property type="entry name" value="RRM_1"/>
    <property type="match status" value="1"/>
</dbReference>
<organism evidence="4 5">
    <name type="scientific">Plasmodium knowlesi (strain H)</name>
    <dbReference type="NCBI Taxonomy" id="5851"/>
    <lineage>
        <taxon>Eukaryota</taxon>
        <taxon>Sar</taxon>
        <taxon>Alveolata</taxon>
        <taxon>Apicomplexa</taxon>
        <taxon>Aconoidasida</taxon>
        <taxon>Haemosporida</taxon>
        <taxon>Plasmodiidae</taxon>
        <taxon>Plasmodium</taxon>
        <taxon>Plasmodium (Plasmodium)</taxon>
    </lineage>
</organism>
<evidence type="ECO:0000256" key="1">
    <source>
        <dbReference type="PROSITE-ProRule" id="PRU00176"/>
    </source>
</evidence>
<gene>
    <name evidence="4" type="ORF">PKNA1_C2_1030300</name>
</gene>
<feature type="compositionally biased region" description="Basic and acidic residues" evidence="2">
    <location>
        <begin position="242"/>
        <end position="263"/>
    </location>
</feature>
<feature type="region of interest" description="Disordered" evidence="2">
    <location>
        <begin position="127"/>
        <end position="332"/>
    </location>
</feature>
<proteinExistence type="predicted"/>
<dbReference type="InterPro" id="IPR035979">
    <property type="entry name" value="RBD_domain_sf"/>
</dbReference>
<dbReference type="PANTHER" id="PTHR48034">
    <property type="entry name" value="TRANSFORMER-2 SEX-DETERMINING PROTEIN-RELATED"/>
    <property type="match status" value="1"/>
</dbReference>
<dbReference type="PROSITE" id="PS50102">
    <property type="entry name" value="RRM"/>
    <property type="match status" value="1"/>
</dbReference>
<dbReference type="Proteomes" id="UP000182128">
    <property type="component" value="Unassembled WGS sequence"/>
</dbReference>
<dbReference type="InterPro" id="IPR012677">
    <property type="entry name" value="Nucleotide-bd_a/b_plait_sf"/>
</dbReference>
<reference evidence="5" key="1">
    <citation type="submission" date="2016-05" db="EMBL/GenBank/DDBJ databases">
        <authorList>
            <person name="Sharaf H."/>
        </authorList>
    </citation>
    <scope>NUCLEOTIDE SEQUENCE [LARGE SCALE GENOMIC DNA]</scope>
    <source>
        <strain evidence="5">H</strain>
    </source>
</reference>
<feature type="compositionally biased region" description="Basic and acidic residues" evidence="2">
    <location>
        <begin position="183"/>
        <end position="217"/>
    </location>
</feature>
<sequence length="405" mass="48790">MGPYMHQRNQPMSLLIRKLKYDTSPSMVREKFKRFGAIKDVYLPIDYYTKEPRGFGFVEFYDPKDAEVALKEMNGAEIDGNRVEVFVAQKGRSDPRVMRYKEKGGIPQGQYPYRKYSDYRSRKRYISKSNSRYRSYSRDKIRRRDDRSRERFRSRNRDSYDRRMESHRDRKNYYPKSSYNKYRNKDYDRSRSRSRRSRDYRDDSPRYKEKRKYDKYYRSSSRRVSRGGGAGDDKYERKSRHDRKDNYKSKYDSNDEYSDETRNSSKHSKKQHASKSISFNTDKEEGRKKDDNANDKDNSKDWRESEERDDEHSNRRESVNSQDEESSRLMDEPNNQEVHILLSRAFSKSLIFIFKHISKSEFITPLRKMRILMSSYTRVATLYELCFGGYASPVALCLQHFSSHD</sequence>
<feature type="compositionally biased region" description="Basic residues" evidence="2">
    <location>
        <begin position="264"/>
        <end position="273"/>
    </location>
</feature>
<feature type="compositionally biased region" description="Basic and acidic residues" evidence="2">
    <location>
        <begin position="281"/>
        <end position="318"/>
    </location>
</feature>
<feature type="compositionally biased region" description="Basic and acidic residues" evidence="2">
    <location>
        <begin position="136"/>
        <end position="172"/>
    </location>
</feature>
<accession>A0A1A7VIP0</accession>
<name>A0A1A7VIP0_PLAKH</name>
<dbReference type="GO" id="GO:0003723">
    <property type="term" value="F:RNA binding"/>
    <property type="evidence" value="ECO:0007669"/>
    <property type="project" value="UniProtKB-UniRule"/>
</dbReference>
<dbReference type="Gene3D" id="3.30.70.330">
    <property type="match status" value="1"/>
</dbReference>